<dbReference type="PROSITE" id="PS51257">
    <property type="entry name" value="PROKAR_LIPOPROTEIN"/>
    <property type="match status" value="1"/>
</dbReference>
<reference evidence="12" key="1">
    <citation type="submission" date="2015-08" db="EMBL/GenBank/DDBJ databases">
        <authorList>
            <person name="Babu N.S."/>
            <person name="Beckwith C.J."/>
            <person name="Beseler K.G."/>
            <person name="Brison A."/>
            <person name="Carone J.V."/>
            <person name="Caskin T.P."/>
            <person name="Diamond M."/>
            <person name="Durham M.E."/>
            <person name="Foxe J.M."/>
            <person name="Go M."/>
            <person name="Henderson B.A."/>
            <person name="Jones I.B."/>
            <person name="McGettigan J.A."/>
            <person name="Micheletti S.J."/>
            <person name="Nasrallah M.E."/>
            <person name="Ortiz D."/>
            <person name="Piller C.R."/>
            <person name="Privatt S.R."/>
            <person name="Schneider S.L."/>
            <person name="Sharp S."/>
            <person name="Smith T.C."/>
            <person name="Stanton J.D."/>
            <person name="Ullery H.E."/>
            <person name="Wilson R.J."/>
            <person name="Serrano M.G."/>
            <person name="Buck G."/>
            <person name="Lee V."/>
            <person name="Wang Y."/>
            <person name="Carvalho R."/>
            <person name="Voegtly L."/>
            <person name="Shi R."/>
            <person name="Duckworth R."/>
            <person name="Johnson A."/>
            <person name="Loviza R."/>
            <person name="Walstead R."/>
            <person name="Shah Z."/>
            <person name="Kiflezghi M."/>
            <person name="Wade K."/>
            <person name="Ball S.L."/>
            <person name="Bradley K.W."/>
            <person name="Asai D.J."/>
            <person name="Bowman C.A."/>
            <person name="Russell D.A."/>
            <person name="Pope W.H."/>
            <person name="Jacobs-Sera D."/>
            <person name="Hendrix R.W."/>
            <person name="Hatfull G.F."/>
        </authorList>
    </citation>
    <scope>NUCLEOTIDE SEQUENCE [LARGE SCALE GENOMIC DNA]</scope>
    <source>
        <strain evidence="12">JCM 19170</strain>
    </source>
</reference>
<dbReference type="GO" id="GO:0051301">
    <property type="term" value="P:cell division"/>
    <property type="evidence" value="ECO:0007669"/>
    <property type="project" value="UniProtKB-UniRule"/>
</dbReference>
<dbReference type="HAMAP" id="MF_02204">
    <property type="entry name" value="Pal"/>
    <property type="match status" value="1"/>
</dbReference>
<feature type="chain" id="PRO_5005505317" description="Peptidoglycan-associated lipoprotein" evidence="9">
    <location>
        <begin position="26"/>
        <end position="176"/>
    </location>
</feature>
<accession>A0A0K6INH2</accession>
<keyword evidence="3 8" id="KW-0472">Membrane</keyword>
<dbReference type="InterPro" id="IPR006665">
    <property type="entry name" value="OmpA-like"/>
</dbReference>
<dbReference type="PANTHER" id="PTHR30329:SF21">
    <property type="entry name" value="LIPOPROTEIN YIAD-RELATED"/>
    <property type="match status" value="1"/>
</dbReference>
<comment type="subcellular location">
    <subcellularLocation>
        <location evidence="8">Cell outer membrane</location>
        <topology evidence="8">Lipid-anchor</topology>
    </subcellularLocation>
</comment>
<dbReference type="PRINTS" id="PR01021">
    <property type="entry name" value="OMPADOMAIN"/>
</dbReference>
<dbReference type="Gene3D" id="3.30.1330.60">
    <property type="entry name" value="OmpA-like domain"/>
    <property type="match status" value="1"/>
</dbReference>
<organism evidence="11 12">
    <name type="scientific">Tepidiphilus thermophilus</name>
    <dbReference type="NCBI Taxonomy" id="876478"/>
    <lineage>
        <taxon>Bacteria</taxon>
        <taxon>Pseudomonadati</taxon>
        <taxon>Pseudomonadota</taxon>
        <taxon>Hydrogenophilia</taxon>
        <taxon>Hydrogenophilales</taxon>
        <taxon>Hydrogenophilaceae</taxon>
        <taxon>Tepidiphilus</taxon>
    </lineage>
</organism>
<comment type="function">
    <text evidence="8">Part of the Tol-Pal system, which plays a role in outer membrane invagination during cell division and is important for maintaining outer membrane integrity.</text>
</comment>
<keyword evidence="12" id="KW-1185">Reference proteome</keyword>
<evidence type="ECO:0000256" key="9">
    <source>
        <dbReference type="SAM" id="SignalP"/>
    </source>
</evidence>
<name>A0A0K6INH2_9PROT</name>
<dbReference type="InterPro" id="IPR006664">
    <property type="entry name" value="OMP_bac"/>
</dbReference>
<dbReference type="InterPro" id="IPR050330">
    <property type="entry name" value="Bact_OuterMem_StrucFunc"/>
</dbReference>
<dbReference type="PROSITE" id="PS51123">
    <property type="entry name" value="OMPA_2"/>
    <property type="match status" value="1"/>
</dbReference>
<evidence type="ECO:0000256" key="4">
    <source>
        <dbReference type="ARBA" id="ARBA00023139"/>
    </source>
</evidence>
<dbReference type="Pfam" id="PF00691">
    <property type="entry name" value="OmpA"/>
    <property type="match status" value="1"/>
</dbReference>
<dbReference type="SUPFAM" id="SSF103088">
    <property type="entry name" value="OmpA-like"/>
    <property type="match status" value="1"/>
</dbReference>
<keyword evidence="4 8" id="KW-0564">Palmitate</keyword>
<evidence type="ECO:0000256" key="7">
    <source>
        <dbReference type="ARBA" id="ARBA00023306"/>
    </source>
</evidence>
<evidence type="ECO:0000256" key="6">
    <source>
        <dbReference type="ARBA" id="ARBA00023288"/>
    </source>
</evidence>
<evidence type="ECO:0000256" key="3">
    <source>
        <dbReference type="ARBA" id="ARBA00023136"/>
    </source>
</evidence>
<feature type="domain" description="OmpA-like" evidence="10">
    <location>
        <begin position="59"/>
        <end position="176"/>
    </location>
</feature>
<dbReference type="InterPro" id="IPR014169">
    <property type="entry name" value="Pal_lipo_C"/>
</dbReference>
<dbReference type="InterPro" id="IPR039001">
    <property type="entry name" value="Pal"/>
</dbReference>
<evidence type="ECO:0000256" key="2">
    <source>
        <dbReference type="ARBA" id="ARBA00022729"/>
    </source>
</evidence>
<dbReference type="Proteomes" id="UP000182108">
    <property type="component" value="Unassembled WGS sequence"/>
</dbReference>
<sequence>MHMKKLLTPAVLCLGLILSACSSTGSVEEGAGKVEDRNAGAVKTVTPPSSRSQALAALRDPNSPLSKRSIYFDFDSYVVKPEFQSLVQTHGRFLAQNPDLKVLIQGNADERGSREYNLALGQKRAEAVKNALVTFGAREDQVEAVSLGEEKPVCTEKTEECYAQNRRADILYSGEF</sequence>
<comment type="subunit">
    <text evidence="8">The Tol-Pal system is composed of five core proteins: the inner membrane proteins TolA, TolQ and TolR, the periplasmic protein TolB and the outer membrane protein Pal. They form a network linking the inner and outer membranes and the peptidoglycan layer.</text>
</comment>
<keyword evidence="2 8" id="KW-0732">Signal</keyword>
<dbReference type="AlphaFoldDB" id="A0A0K6INH2"/>
<keyword evidence="7 8" id="KW-0131">Cell cycle</keyword>
<keyword evidence="6 8" id="KW-0449">Lipoprotein</keyword>
<dbReference type="InterPro" id="IPR036737">
    <property type="entry name" value="OmpA-like_sf"/>
</dbReference>
<evidence type="ECO:0000256" key="1">
    <source>
        <dbReference type="ARBA" id="ARBA00022618"/>
    </source>
</evidence>
<evidence type="ECO:0000313" key="11">
    <source>
        <dbReference type="EMBL" id="CUB04660.1"/>
    </source>
</evidence>
<dbReference type="CDD" id="cd07185">
    <property type="entry name" value="OmpA_C-like"/>
    <property type="match status" value="1"/>
</dbReference>
<dbReference type="GO" id="GO:0009279">
    <property type="term" value="C:cell outer membrane"/>
    <property type="evidence" value="ECO:0007669"/>
    <property type="project" value="UniProtKB-SubCell"/>
</dbReference>
<protein>
    <recommendedName>
        <fullName evidence="8">Peptidoglycan-associated lipoprotein</fullName>
        <shortName evidence="8">PAL</shortName>
    </recommendedName>
</protein>
<evidence type="ECO:0000313" key="12">
    <source>
        <dbReference type="Proteomes" id="UP000182108"/>
    </source>
</evidence>
<gene>
    <name evidence="8" type="primary">pal</name>
    <name evidence="11" type="ORF">Ga0061068_1019</name>
</gene>
<feature type="signal peptide" evidence="9">
    <location>
        <begin position="1"/>
        <end position="25"/>
    </location>
</feature>
<proteinExistence type="inferred from homology"/>
<dbReference type="NCBIfam" id="TIGR02802">
    <property type="entry name" value="Pal_lipo"/>
    <property type="match status" value="1"/>
</dbReference>
<evidence type="ECO:0000256" key="8">
    <source>
        <dbReference type="HAMAP-Rule" id="MF_02204"/>
    </source>
</evidence>
<evidence type="ECO:0000259" key="10">
    <source>
        <dbReference type="PROSITE" id="PS51123"/>
    </source>
</evidence>
<evidence type="ECO:0000256" key="5">
    <source>
        <dbReference type="ARBA" id="ARBA00023237"/>
    </source>
</evidence>
<keyword evidence="1 8" id="KW-0132">Cell division</keyword>
<comment type="similarity">
    <text evidence="8">Belongs to the Pal lipoprotein family.</text>
</comment>
<dbReference type="EMBL" id="CYHH01000001">
    <property type="protein sequence ID" value="CUB04660.1"/>
    <property type="molecule type" value="Genomic_DNA"/>
</dbReference>
<keyword evidence="5 8" id="KW-0998">Cell outer membrane</keyword>
<dbReference type="PANTHER" id="PTHR30329">
    <property type="entry name" value="STATOR ELEMENT OF FLAGELLAR MOTOR COMPLEX"/>
    <property type="match status" value="1"/>
</dbReference>